<evidence type="ECO:0000256" key="2">
    <source>
        <dbReference type="ARBA" id="ARBA00011901"/>
    </source>
</evidence>
<dbReference type="InterPro" id="IPR036505">
    <property type="entry name" value="Amidase/PGRP_sf"/>
</dbReference>
<dbReference type="InterPro" id="IPR051206">
    <property type="entry name" value="NAMLAA_amidase_2"/>
</dbReference>
<reference evidence="6" key="2">
    <citation type="submission" date="2021-04" db="EMBL/GenBank/DDBJ databases">
        <authorList>
            <person name="Gilroy R."/>
        </authorList>
    </citation>
    <scope>NUCLEOTIDE SEQUENCE</scope>
    <source>
        <strain evidence="6">B5-657</strain>
    </source>
</reference>
<evidence type="ECO:0000313" key="6">
    <source>
        <dbReference type="EMBL" id="MBU3804908.1"/>
    </source>
</evidence>
<dbReference type="GO" id="GO:0009253">
    <property type="term" value="P:peptidoglycan catabolic process"/>
    <property type="evidence" value="ECO:0007669"/>
    <property type="project" value="InterPro"/>
</dbReference>
<dbReference type="Pfam" id="PF01510">
    <property type="entry name" value="Amidase_2"/>
    <property type="match status" value="1"/>
</dbReference>
<evidence type="ECO:0000259" key="5">
    <source>
        <dbReference type="SMART" id="SM00644"/>
    </source>
</evidence>
<dbReference type="InterPro" id="IPR002502">
    <property type="entry name" value="Amidase_domain"/>
</dbReference>
<proteinExistence type="predicted"/>
<dbReference type="EC" id="3.5.1.28" evidence="2"/>
<organism evidence="6 7">
    <name type="scientific">Candidatus Cellulosilyticum pullistercoris</name>
    <dbReference type="NCBI Taxonomy" id="2838521"/>
    <lineage>
        <taxon>Bacteria</taxon>
        <taxon>Bacillati</taxon>
        <taxon>Bacillota</taxon>
        <taxon>Clostridia</taxon>
        <taxon>Lachnospirales</taxon>
        <taxon>Cellulosilyticaceae</taxon>
        <taxon>Cellulosilyticum</taxon>
    </lineage>
</organism>
<keyword evidence="4" id="KW-0961">Cell wall biogenesis/degradation</keyword>
<protein>
    <recommendedName>
        <fullName evidence="2">N-acetylmuramoyl-L-alanine amidase</fullName>
        <ecNumber evidence="2">3.5.1.28</ecNumber>
    </recommendedName>
</protein>
<dbReference type="Gene3D" id="3.40.80.10">
    <property type="entry name" value="Peptidoglycan recognition protein-like"/>
    <property type="match status" value="1"/>
</dbReference>
<gene>
    <name evidence="6" type="ORF">H9872_09165</name>
</gene>
<dbReference type="GO" id="GO:0009254">
    <property type="term" value="P:peptidoglycan turnover"/>
    <property type="evidence" value="ECO:0007669"/>
    <property type="project" value="TreeGrafter"/>
</dbReference>
<feature type="domain" description="N-acetylmuramoyl-L-alanine amidase" evidence="5">
    <location>
        <begin position="13"/>
        <end position="153"/>
    </location>
</feature>
<dbReference type="SUPFAM" id="SSF55846">
    <property type="entry name" value="N-acetylmuramoyl-L-alanine amidase-like"/>
    <property type="match status" value="1"/>
</dbReference>
<dbReference type="GO" id="GO:0071555">
    <property type="term" value="P:cell wall organization"/>
    <property type="evidence" value="ECO:0007669"/>
    <property type="project" value="UniProtKB-KW"/>
</dbReference>
<evidence type="ECO:0000256" key="4">
    <source>
        <dbReference type="ARBA" id="ARBA00023316"/>
    </source>
</evidence>
<comment type="catalytic activity">
    <reaction evidence="1">
        <text>Hydrolyzes the link between N-acetylmuramoyl residues and L-amino acid residues in certain cell-wall glycopeptides.</text>
        <dbReference type="EC" id="3.5.1.28"/>
    </reaction>
</comment>
<evidence type="ECO:0000256" key="3">
    <source>
        <dbReference type="ARBA" id="ARBA00022801"/>
    </source>
</evidence>
<dbReference type="GO" id="GO:0008745">
    <property type="term" value="F:N-acetylmuramoyl-L-alanine amidase activity"/>
    <property type="evidence" value="ECO:0007669"/>
    <property type="project" value="UniProtKB-EC"/>
</dbReference>
<dbReference type="CDD" id="cd06583">
    <property type="entry name" value="PGRP"/>
    <property type="match status" value="1"/>
</dbReference>
<name>A0A9E2KD51_9FIRM</name>
<dbReference type="PANTHER" id="PTHR30417">
    <property type="entry name" value="N-ACETYLMURAMOYL-L-ALANINE AMIDASE AMID"/>
    <property type="match status" value="1"/>
</dbReference>
<evidence type="ECO:0000256" key="1">
    <source>
        <dbReference type="ARBA" id="ARBA00001561"/>
    </source>
</evidence>
<dbReference type="EMBL" id="JAHLFQ010000211">
    <property type="protein sequence ID" value="MBU3804908.1"/>
    <property type="molecule type" value="Genomic_DNA"/>
</dbReference>
<dbReference type="AlphaFoldDB" id="A0A9E2KD51"/>
<sequence length="261" mass="30112">MEIIQALLTPNQYSRPQTRLKTVTHIIIHWVGNAGSTARANCNYFESLKNKKIYASAHYIIGLEGEILQCIPETEIAYHAKEANSYSIGIENCHPDWEGKFNSKTYASLIKLCADLCIRYRLEPDKALLRHYDITQKICPKYYVNNPKEWDKLKSDVKMAMNQAVVDTELLTALNAIIASGVVLNPNIWEDIKTMNMKSAKTMVERIGKKFGKNTYKDTIDFLVENKCIDMRTVWDAENFKPEWCRSLILRVYQKLILPNK</sequence>
<dbReference type="PANTHER" id="PTHR30417:SF1">
    <property type="entry name" value="N-ACETYLMURAMOYL-L-ALANINE AMIDASE AMID"/>
    <property type="match status" value="1"/>
</dbReference>
<keyword evidence="3" id="KW-0378">Hydrolase</keyword>
<evidence type="ECO:0000313" key="7">
    <source>
        <dbReference type="Proteomes" id="UP000824229"/>
    </source>
</evidence>
<reference evidence="6" key="1">
    <citation type="journal article" date="2021" name="PeerJ">
        <title>Extensive microbial diversity within the chicken gut microbiome revealed by metagenomics and culture.</title>
        <authorList>
            <person name="Gilroy R."/>
            <person name="Ravi A."/>
            <person name="Getino M."/>
            <person name="Pursley I."/>
            <person name="Horton D.L."/>
            <person name="Alikhan N.F."/>
            <person name="Baker D."/>
            <person name="Gharbi K."/>
            <person name="Hall N."/>
            <person name="Watson M."/>
            <person name="Adriaenssens E.M."/>
            <person name="Foster-Nyarko E."/>
            <person name="Jarju S."/>
            <person name="Secka A."/>
            <person name="Antonio M."/>
            <person name="Oren A."/>
            <person name="Chaudhuri R.R."/>
            <person name="La Ragione R."/>
            <person name="Hildebrand F."/>
            <person name="Pallen M.J."/>
        </authorList>
    </citation>
    <scope>NUCLEOTIDE SEQUENCE</scope>
    <source>
        <strain evidence="6">B5-657</strain>
    </source>
</reference>
<dbReference type="SMART" id="SM00644">
    <property type="entry name" value="Ami_2"/>
    <property type="match status" value="1"/>
</dbReference>
<comment type="caution">
    <text evidence="6">The sequence shown here is derived from an EMBL/GenBank/DDBJ whole genome shotgun (WGS) entry which is preliminary data.</text>
</comment>
<dbReference type="Proteomes" id="UP000824229">
    <property type="component" value="Unassembled WGS sequence"/>
</dbReference>
<accession>A0A9E2KD51</accession>